<sequence length="33" mass="3699">MWWGSFFGLKSSRRPPKSGVVVYHPLPLGLEIG</sequence>
<organism evidence="1">
    <name type="scientific">Podoviridae sp. ctiJY10</name>
    <dbReference type="NCBI Taxonomy" id="2826572"/>
    <lineage>
        <taxon>Viruses</taxon>
        <taxon>Duplodnaviria</taxon>
        <taxon>Heunggongvirae</taxon>
        <taxon>Uroviricota</taxon>
        <taxon>Caudoviricetes</taxon>
    </lineage>
</organism>
<dbReference type="EMBL" id="BK015060">
    <property type="protein sequence ID" value="DAD89392.1"/>
    <property type="molecule type" value="Genomic_DNA"/>
</dbReference>
<proteinExistence type="predicted"/>
<protein>
    <submittedName>
        <fullName evidence="1">Uncharacterized protein</fullName>
    </submittedName>
</protein>
<evidence type="ECO:0000313" key="1">
    <source>
        <dbReference type="EMBL" id="DAD89392.1"/>
    </source>
</evidence>
<accession>A0A8S5N4N2</accession>
<name>A0A8S5N4N2_9CAUD</name>
<reference evidence="1" key="1">
    <citation type="journal article" date="2021" name="Proc. Natl. Acad. Sci. U.S.A.">
        <title>A Catalog of Tens of Thousands of Viruses from Human Metagenomes Reveals Hidden Associations with Chronic Diseases.</title>
        <authorList>
            <person name="Tisza M.J."/>
            <person name="Buck C.B."/>
        </authorList>
    </citation>
    <scope>NUCLEOTIDE SEQUENCE</scope>
    <source>
        <strain evidence="1">CtiJY10</strain>
    </source>
</reference>